<keyword evidence="2" id="KW-1185">Reference proteome</keyword>
<gene>
    <name evidence="1" type="ORF">ACFQJ4_07550</name>
</gene>
<dbReference type="AlphaFoldDB" id="A0ABD5ZP61"/>
<dbReference type="EMBL" id="JBHTAP010000001">
    <property type="protein sequence ID" value="MFC7235170.1"/>
    <property type="molecule type" value="Genomic_DNA"/>
</dbReference>
<organism evidence="1 2">
    <name type="scientific">Halosegnis marinus</name>
    <dbReference type="NCBI Taxonomy" id="3034023"/>
    <lineage>
        <taxon>Archaea</taxon>
        <taxon>Methanobacteriati</taxon>
        <taxon>Methanobacteriota</taxon>
        <taxon>Stenosarchaea group</taxon>
        <taxon>Halobacteria</taxon>
        <taxon>Halobacteriales</taxon>
        <taxon>Natronomonadaceae</taxon>
        <taxon>Halosegnis</taxon>
    </lineage>
</organism>
<reference evidence="1 2" key="1">
    <citation type="journal article" date="2019" name="Int. J. Syst. Evol. Microbiol.">
        <title>The Global Catalogue of Microorganisms (GCM) 10K type strain sequencing project: providing services to taxonomists for standard genome sequencing and annotation.</title>
        <authorList>
            <consortium name="The Broad Institute Genomics Platform"/>
            <consortium name="The Broad Institute Genome Sequencing Center for Infectious Disease"/>
            <person name="Wu L."/>
            <person name="Ma J."/>
        </authorList>
    </citation>
    <scope>NUCLEOTIDE SEQUENCE [LARGE SCALE GENOMIC DNA]</scope>
    <source>
        <strain evidence="1 2">DT85</strain>
    </source>
</reference>
<comment type="caution">
    <text evidence="1">The sequence shown here is derived from an EMBL/GenBank/DDBJ whole genome shotgun (WGS) entry which is preliminary data.</text>
</comment>
<evidence type="ECO:0000313" key="2">
    <source>
        <dbReference type="Proteomes" id="UP001596398"/>
    </source>
</evidence>
<dbReference type="Proteomes" id="UP001596398">
    <property type="component" value="Unassembled WGS sequence"/>
</dbReference>
<accession>A0ABD5ZP61</accession>
<evidence type="ECO:0000313" key="1">
    <source>
        <dbReference type="EMBL" id="MFC7235170.1"/>
    </source>
</evidence>
<protein>
    <submittedName>
        <fullName evidence="1">Uncharacterized protein</fullName>
    </submittedName>
</protein>
<name>A0ABD5ZP61_9EURY</name>
<proteinExistence type="predicted"/>
<dbReference type="RefSeq" id="WP_276233305.1">
    <property type="nucleotide sequence ID" value="NZ_CP119802.1"/>
</dbReference>
<sequence length="48" mass="5012">MDRLAAALAGCTAVSVGYTLVYNDRARDTYPGVLLVAAAADYYGLAVE</sequence>
<dbReference type="GeneID" id="79266853"/>